<gene>
    <name evidence="1" type="ORF">AOQ84DRAFT_197547</name>
</gene>
<proteinExistence type="predicted"/>
<dbReference type="EMBL" id="KV751022">
    <property type="protein sequence ID" value="OCL01992.1"/>
    <property type="molecule type" value="Genomic_DNA"/>
</dbReference>
<accession>A0A8E2ENI2</accession>
<name>A0A8E2ENI2_9PEZI</name>
<dbReference type="AlphaFoldDB" id="A0A8E2ENI2"/>
<evidence type="ECO:0000313" key="2">
    <source>
        <dbReference type="Proteomes" id="UP000250140"/>
    </source>
</evidence>
<organism evidence="1 2">
    <name type="scientific">Glonium stellatum</name>
    <dbReference type="NCBI Taxonomy" id="574774"/>
    <lineage>
        <taxon>Eukaryota</taxon>
        <taxon>Fungi</taxon>
        <taxon>Dikarya</taxon>
        <taxon>Ascomycota</taxon>
        <taxon>Pezizomycotina</taxon>
        <taxon>Dothideomycetes</taxon>
        <taxon>Pleosporomycetidae</taxon>
        <taxon>Gloniales</taxon>
        <taxon>Gloniaceae</taxon>
        <taxon>Glonium</taxon>
    </lineage>
</organism>
<sequence length="308" mass="34750">MSLSGSSGSSRTTKLAIHEQGYRTFSPGQIRSQKAKFARLILQDHPPEPNDPDLEFLRRSVKLNLHVLQKQNKSVVDTADLVKGFCDYLRMNPHKAVDCIRSEASVIEHSAPSGIPGITLGMASNLIYTTYTSLFSEKGKGFMTKVTLKHLESLRGNNSAHLTQTMEVAAREACEPTYQQRAANCLGTYVQDIAFLFWEGLIEGMEEINHAMRTVKKRLGARACPKFEFARTQFWLLCINQIWEDSSEAVRLGRKEGVHPSFLITAADFWIASLCFFEAKLDDEISKRTRTLTPAQIMKARQSFRQKT</sequence>
<evidence type="ECO:0000313" key="1">
    <source>
        <dbReference type="EMBL" id="OCL01992.1"/>
    </source>
</evidence>
<keyword evidence="2" id="KW-1185">Reference proteome</keyword>
<protein>
    <submittedName>
        <fullName evidence="1">Uncharacterized protein</fullName>
    </submittedName>
</protein>
<reference evidence="1 2" key="1">
    <citation type="journal article" date="2016" name="Nat. Commun.">
        <title>Ectomycorrhizal ecology is imprinted in the genome of the dominant symbiotic fungus Cenococcum geophilum.</title>
        <authorList>
            <consortium name="DOE Joint Genome Institute"/>
            <person name="Peter M."/>
            <person name="Kohler A."/>
            <person name="Ohm R.A."/>
            <person name="Kuo A."/>
            <person name="Krutzmann J."/>
            <person name="Morin E."/>
            <person name="Arend M."/>
            <person name="Barry K.W."/>
            <person name="Binder M."/>
            <person name="Choi C."/>
            <person name="Clum A."/>
            <person name="Copeland A."/>
            <person name="Grisel N."/>
            <person name="Haridas S."/>
            <person name="Kipfer T."/>
            <person name="LaButti K."/>
            <person name="Lindquist E."/>
            <person name="Lipzen A."/>
            <person name="Maire R."/>
            <person name="Meier B."/>
            <person name="Mihaltcheva S."/>
            <person name="Molinier V."/>
            <person name="Murat C."/>
            <person name="Poggeler S."/>
            <person name="Quandt C.A."/>
            <person name="Sperisen C."/>
            <person name="Tritt A."/>
            <person name="Tisserant E."/>
            <person name="Crous P.W."/>
            <person name="Henrissat B."/>
            <person name="Nehls U."/>
            <person name="Egli S."/>
            <person name="Spatafora J.W."/>
            <person name="Grigoriev I.V."/>
            <person name="Martin F.M."/>
        </authorList>
    </citation>
    <scope>NUCLEOTIDE SEQUENCE [LARGE SCALE GENOMIC DNA]</scope>
    <source>
        <strain evidence="1 2">CBS 207.34</strain>
    </source>
</reference>
<dbReference type="Proteomes" id="UP000250140">
    <property type="component" value="Unassembled WGS sequence"/>
</dbReference>